<organism evidence="1 2">
    <name type="scientific">Pseudomonas syringae</name>
    <dbReference type="NCBI Taxonomy" id="317"/>
    <lineage>
        <taxon>Bacteria</taxon>
        <taxon>Pseudomonadati</taxon>
        <taxon>Pseudomonadota</taxon>
        <taxon>Gammaproteobacteria</taxon>
        <taxon>Pseudomonadales</taxon>
        <taxon>Pseudomonadaceae</taxon>
        <taxon>Pseudomonas</taxon>
    </lineage>
</organism>
<evidence type="ECO:0008006" key="3">
    <source>
        <dbReference type="Google" id="ProtNLM"/>
    </source>
</evidence>
<dbReference type="AlphaFoldDB" id="A0A9Q3X1R6"/>
<gene>
    <name evidence="1" type="ORF">GIW73_06640</name>
</gene>
<dbReference type="EMBL" id="WKEU01000019">
    <property type="protein sequence ID" value="MCF5062623.1"/>
    <property type="molecule type" value="Genomic_DNA"/>
</dbReference>
<name>A0A9Q3X1R6_PSESX</name>
<dbReference type="Proteomes" id="UP000814207">
    <property type="component" value="Unassembled WGS sequence"/>
</dbReference>
<proteinExistence type="predicted"/>
<comment type="caution">
    <text evidence="1">The sequence shown here is derived from an EMBL/GenBank/DDBJ whole genome shotgun (WGS) entry which is preliminary data.</text>
</comment>
<sequence length="91" mass="10315">MSAYTQRSTNADTCPKKYLISHISLQHCFDKSRSGLEKLRETDPSFPRPIKFGPSKQAGVYFVVAEVEAWLERKISERDGAPLDLAEREGQ</sequence>
<protein>
    <recommendedName>
        <fullName evidence="3">Transcriptional regulator</fullName>
    </recommendedName>
</protein>
<accession>A0A9Q3X1R6</accession>
<reference evidence="1" key="1">
    <citation type="submission" date="2019-11" db="EMBL/GenBank/DDBJ databases">
        <title>Epiphytic Pseudomonas syringae from cherry orchards.</title>
        <authorList>
            <person name="Hulin M.T."/>
        </authorList>
    </citation>
    <scope>NUCLEOTIDE SEQUENCE</scope>
    <source>
        <strain evidence="1">PA-6-9A</strain>
    </source>
</reference>
<evidence type="ECO:0000313" key="2">
    <source>
        <dbReference type="Proteomes" id="UP000814207"/>
    </source>
</evidence>
<evidence type="ECO:0000313" key="1">
    <source>
        <dbReference type="EMBL" id="MCF5062623.1"/>
    </source>
</evidence>